<protein>
    <submittedName>
        <fullName evidence="1">Uncharacterized protein</fullName>
    </submittedName>
</protein>
<reference evidence="1 3" key="1">
    <citation type="submission" date="2023-07" db="EMBL/GenBank/DDBJ databases">
        <title>Sorghum-associated microbial communities from plants grown in Nebraska, USA.</title>
        <authorList>
            <person name="Schachtman D."/>
        </authorList>
    </citation>
    <scope>NUCLEOTIDE SEQUENCE</scope>
    <source>
        <strain evidence="1">DS1006</strain>
        <strain evidence="2 3">DS1016</strain>
    </source>
</reference>
<dbReference type="EMBL" id="JAUSRG010000006">
    <property type="protein sequence ID" value="MDP9905585.1"/>
    <property type="molecule type" value="Genomic_DNA"/>
</dbReference>
<evidence type="ECO:0000313" key="2">
    <source>
        <dbReference type="EMBL" id="MDQ0178675.1"/>
    </source>
</evidence>
<name>A0AAW8DD06_9MICC</name>
<sequence length="114" mass="12095">MRKTPDLDAFDLHHELPSPIRIQSAGRIGIFEGVTIGLDELCAAATLPAADVAYLVQAIPEAVCWITWQEIRSAVAEAAATYACSDASLAGTLRRLADGVTDAIDWHSGAESIC</sequence>
<dbReference type="EMBL" id="JAUSTF010000001">
    <property type="protein sequence ID" value="MDQ0178675.1"/>
    <property type="molecule type" value="Genomic_DNA"/>
</dbReference>
<dbReference type="Proteomes" id="UP001230951">
    <property type="component" value="Unassembled WGS sequence"/>
</dbReference>
<proteinExistence type="predicted"/>
<gene>
    <name evidence="1" type="ORF">J2S90_002556</name>
    <name evidence="2" type="ORF">J2S93_000082</name>
</gene>
<evidence type="ECO:0000313" key="4">
    <source>
        <dbReference type="Proteomes" id="UP001242995"/>
    </source>
</evidence>
<evidence type="ECO:0000313" key="3">
    <source>
        <dbReference type="Proteomes" id="UP001230951"/>
    </source>
</evidence>
<dbReference type="RefSeq" id="WP_306961710.1">
    <property type="nucleotide sequence ID" value="NZ_JAUSRG010000006.1"/>
</dbReference>
<keyword evidence="3" id="KW-1185">Reference proteome</keyword>
<evidence type="ECO:0000313" key="1">
    <source>
        <dbReference type="EMBL" id="MDP9905585.1"/>
    </source>
</evidence>
<comment type="caution">
    <text evidence="1">The sequence shown here is derived from an EMBL/GenBank/DDBJ whole genome shotgun (WGS) entry which is preliminary data.</text>
</comment>
<accession>A0AAW8DD06</accession>
<organism evidence="1 4">
    <name type="scientific">Arthrobacter bambusae</name>
    <dbReference type="NCBI Taxonomy" id="1338426"/>
    <lineage>
        <taxon>Bacteria</taxon>
        <taxon>Bacillati</taxon>
        <taxon>Actinomycetota</taxon>
        <taxon>Actinomycetes</taxon>
        <taxon>Micrococcales</taxon>
        <taxon>Micrococcaceae</taxon>
        <taxon>Arthrobacter</taxon>
    </lineage>
</organism>
<dbReference type="AlphaFoldDB" id="A0AAW8DD06"/>
<dbReference type="Proteomes" id="UP001242995">
    <property type="component" value="Unassembled WGS sequence"/>
</dbReference>